<protein>
    <submittedName>
        <fullName evidence="1">23638_t:CDS:1</fullName>
    </submittedName>
</protein>
<name>A0ACA9QRP1_9GLOM</name>
<evidence type="ECO:0000313" key="1">
    <source>
        <dbReference type="EMBL" id="CAG8761991.1"/>
    </source>
</evidence>
<sequence>FLFSEYYHVFGKSNPLSQYDRFCIGRILKPKKKIQSKHVKKVVEDDLEEGVQVKNNIRYIARNTRITRAAFKYCKRKCIFILEVLKTTDDVIVLYKPKFNKALNFLLTN</sequence>
<keyword evidence="2" id="KW-1185">Reference proteome</keyword>
<reference evidence="1" key="1">
    <citation type="submission" date="2021-06" db="EMBL/GenBank/DDBJ databases">
        <authorList>
            <person name="Kallberg Y."/>
            <person name="Tangrot J."/>
            <person name="Rosling A."/>
        </authorList>
    </citation>
    <scope>NUCLEOTIDE SEQUENCE</scope>
    <source>
        <strain evidence="1">MA461A</strain>
    </source>
</reference>
<accession>A0ACA9QRP1</accession>
<organism evidence="1 2">
    <name type="scientific">Racocetra persica</name>
    <dbReference type="NCBI Taxonomy" id="160502"/>
    <lineage>
        <taxon>Eukaryota</taxon>
        <taxon>Fungi</taxon>
        <taxon>Fungi incertae sedis</taxon>
        <taxon>Mucoromycota</taxon>
        <taxon>Glomeromycotina</taxon>
        <taxon>Glomeromycetes</taxon>
        <taxon>Diversisporales</taxon>
        <taxon>Gigasporaceae</taxon>
        <taxon>Racocetra</taxon>
    </lineage>
</organism>
<dbReference type="EMBL" id="CAJVQC010036737">
    <property type="protein sequence ID" value="CAG8761991.1"/>
    <property type="molecule type" value="Genomic_DNA"/>
</dbReference>
<gene>
    <name evidence="1" type="ORF">RPERSI_LOCUS15333</name>
</gene>
<comment type="caution">
    <text evidence="1">The sequence shown here is derived from an EMBL/GenBank/DDBJ whole genome shotgun (WGS) entry which is preliminary data.</text>
</comment>
<dbReference type="Proteomes" id="UP000789920">
    <property type="component" value="Unassembled WGS sequence"/>
</dbReference>
<feature type="non-terminal residue" evidence="1">
    <location>
        <position position="1"/>
    </location>
</feature>
<proteinExistence type="predicted"/>
<evidence type="ECO:0000313" key="2">
    <source>
        <dbReference type="Proteomes" id="UP000789920"/>
    </source>
</evidence>